<dbReference type="STRING" id="994479.GCA_000194155_07169"/>
<evidence type="ECO:0000313" key="2">
    <source>
        <dbReference type="Proteomes" id="UP000233786"/>
    </source>
</evidence>
<dbReference type="AlphaFoldDB" id="A0A2N3Y0G3"/>
<evidence type="ECO:0000313" key="1">
    <source>
        <dbReference type="EMBL" id="PKW16396.1"/>
    </source>
</evidence>
<reference evidence="1" key="1">
    <citation type="submission" date="2017-12" db="EMBL/GenBank/DDBJ databases">
        <title>Sequencing the genomes of 1000 Actinobacteria strains.</title>
        <authorList>
            <person name="Klenk H.-P."/>
        </authorList>
    </citation>
    <scope>NUCLEOTIDE SEQUENCE [LARGE SCALE GENOMIC DNA]</scope>
    <source>
        <strain evidence="1">DSM 44228</strain>
    </source>
</reference>
<comment type="caution">
    <text evidence="1">The sequence shown here is derived from an EMBL/GenBank/DDBJ whole genome shotgun (WGS) entry which is preliminary data.</text>
</comment>
<dbReference type="Proteomes" id="UP000233786">
    <property type="component" value="Unassembled WGS sequence"/>
</dbReference>
<sequence>MAQSALLKVYEYVDSVRSTCSAEQAVTDPHADRSVLRVRNVIAATQSIRRQL</sequence>
<proteinExistence type="predicted"/>
<keyword evidence="2" id="KW-1185">Reference proteome</keyword>
<protein>
    <submittedName>
        <fullName evidence="1">Uncharacterized protein</fullName>
    </submittedName>
</protein>
<gene>
    <name evidence="1" type="ORF">A8926_4224</name>
</gene>
<organism evidence="1 2">
    <name type="scientific">Saccharopolyspora spinosa</name>
    <dbReference type="NCBI Taxonomy" id="60894"/>
    <lineage>
        <taxon>Bacteria</taxon>
        <taxon>Bacillati</taxon>
        <taxon>Actinomycetota</taxon>
        <taxon>Actinomycetes</taxon>
        <taxon>Pseudonocardiales</taxon>
        <taxon>Pseudonocardiaceae</taxon>
        <taxon>Saccharopolyspora</taxon>
    </lineage>
</organism>
<dbReference type="EMBL" id="PJNB01000001">
    <property type="protein sequence ID" value="PKW16396.1"/>
    <property type="molecule type" value="Genomic_DNA"/>
</dbReference>
<accession>A0A2N3Y0G3</accession>
<name>A0A2N3Y0G3_SACSN</name>